<name>A0ABV5BTR9_9LEPT</name>
<proteinExistence type="predicted"/>
<keyword evidence="2" id="KW-1185">Reference proteome</keyword>
<dbReference type="EMBL" id="JBHILJ010000028">
    <property type="protein sequence ID" value="MFB5738723.1"/>
    <property type="molecule type" value="Genomic_DNA"/>
</dbReference>
<organism evidence="1 2">
    <name type="scientific">Leptospira wolffii</name>
    <dbReference type="NCBI Taxonomy" id="409998"/>
    <lineage>
        <taxon>Bacteria</taxon>
        <taxon>Pseudomonadati</taxon>
        <taxon>Spirochaetota</taxon>
        <taxon>Spirochaetia</taxon>
        <taxon>Leptospirales</taxon>
        <taxon>Leptospiraceae</taxon>
        <taxon>Leptospira</taxon>
    </lineage>
</organism>
<sequence length="252" mass="28934">MFPVKKRSFYLPILCFLFLFEGCLFPDRDRQSLSFHPDSVRENELDVIHTYEVREEGLSGSIYLMKSDSNLVEHFLSNIVVDNSKSAMMHLSPKYLVALAVVENTSEETKILSYHKLNLSLENRTLIPLEPKDYPKEIRCFNWKGTAKNFYNFIAISVVAVYTVNAMFGCLEGKCDAIRDLQKETETHPPFLNDGSYFSDLNFTTALDFRNGESEGFLIQPKTVAKGVFLYRNPKGFSETKEFLTKGNCEIR</sequence>
<comment type="caution">
    <text evidence="1">The sequence shown here is derived from an EMBL/GenBank/DDBJ whole genome shotgun (WGS) entry which is preliminary data.</text>
</comment>
<dbReference type="RefSeq" id="WP_375517836.1">
    <property type="nucleotide sequence ID" value="NZ_JBHILI010000008.1"/>
</dbReference>
<evidence type="ECO:0000313" key="1">
    <source>
        <dbReference type="EMBL" id="MFB5738723.1"/>
    </source>
</evidence>
<accession>A0ABV5BTR9</accession>
<protein>
    <recommendedName>
        <fullName evidence="3">Lipoprotein</fullName>
    </recommendedName>
</protein>
<dbReference type="Proteomes" id="UP001580391">
    <property type="component" value="Unassembled WGS sequence"/>
</dbReference>
<evidence type="ECO:0008006" key="3">
    <source>
        <dbReference type="Google" id="ProtNLM"/>
    </source>
</evidence>
<gene>
    <name evidence="1" type="ORF">ACE5IX_19580</name>
</gene>
<evidence type="ECO:0000313" key="2">
    <source>
        <dbReference type="Proteomes" id="UP001580391"/>
    </source>
</evidence>
<reference evidence="1 2" key="1">
    <citation type="submission" date="2024-09" db="EMBL/GenBank/DDBJ databases">
        <title>Taxonomic and Genotyping Characterization of Leptospira Strains isolated from Multiple Sources in Colombia highlights the importance of intermediate species.</title>
        <authorList>
            <person name="Torres Higuera L."/>
            <person name="Rojas Tapias D."/>
            <person name="Jimenez Velasquez S."/>
            <person name="Renjifo Ibanez C."/>
        </authorList>
    </citation>
    <scope>NUCLEOTIDE SEQUENCE [LARGE SCALE GENOMIC DNA]</scope>
    <source>
        <strain evidence="1 2">Lep080</strain>
    </source>
</reference>